<dbReference type="EC" id="3.1.3.5" evidence="5"/>
<dbReference type="RefSeq" id="WP_024503713.1">
    <property type="nucleotide sequence ID" value="NZ_CP088147.1"/>
</dbReference>
<name>A0AB38TH19_9HYPH</name>
<comment type="catalytic activity">
    <reaction evidence="1 5">
        <text>a ribonucleoside 5'-phosphate + H2O = a ribonucleoside + phosphate</text>
        <dbReference type="Rhea" id="RHEA:12484"/>
        <dbReference type="ChEBI" id="CHEBI:15377"/>
        <dbReference type="ChEBI" id="CHEBI:18254"/>
        <dbReference type="ChEBI" id="CHEBI:43474"/>
        <dbReference type="ChEBI" id="CHEBI:58043"/>
        <dbReference type="EC" id="3.1.3.5"/>
    </reaction>
</comment>
<keyword evidence="5" id="KW-0963">Cytoplasm</keyword>
<organism evidence="7 8">
    <name type="scientific">Mesorhizobium ciceri</name>
    <dbReference type="NCBI Taxonomy" id="39645"/>
    <lineage>
        <taxon>Bacteria</taxon>
        <taxon>Pseudomonadati</taxon>
        <taxon>Pseudomonadota</taxon>
        <taxon>Alphaproteobacteria</taxon>
        <taxon>Hyphomicrobiales</taxon>
        <taxon>Phyllobacteriaceae</taxon>
        <taxon>Mesorhizobium</taxon>
    </lineage>
</organism>
<dbReference type="Pfam" id="PF01975">
    <property type="entry name" value="SurE"/>
    <property type="match status" value="1"/>
</dbReference>
<accession>A0AB38TH19</accession>
<dbReference type="GO" id="GO:0000166">
    <property type="term" value="F:nucleotide binding"/>
    <property type="evidence" value="ECO:0007669"/>
    <property type="project" value="UniProtKB-KW"/>
</dbReference>
<feature type="binding site" evidence="5">
    <location>
        <position position="8"/>
    </location>
    <ligand>
        <name>a divalent metal cation</name>
        <dbReference type="ChEBI" id="CHEBI:60240"/>
    </ligand>
</feature>
<evidence type="ECO:0000313" key="8">
    <source>
        <dbReference type="Proteomes" id="UP001060070"/>
    </source>
</evidence>
<keyword evidence="5" id="KW-0547">Nucleotide-binding</keyword>
<proteinExistence type="inferred from homology"/>
<dbReference type="InterPro" id="IPR030048">
    <property type="entry name" value="SurE"/>
</dbReference>
<evidence type="ECO:0000256" key="5">
    <source>
        <dbReference type="HAMAP-Rule" id="MF_00060"/>
    </source>
</evidence>
<evidence type="ECO:0000256" key="3">
    <source>
        <dbReference type="ARBA" id="ARBA00022723"/>
    </source>
</evidence>
<evidence type="ECO:0000313" key="7">
    <source>
        <dbReference type="EMBL" id="UTU53552.1"/>
    </source>
</evidence>
<comment type="function">
    <text evidence="5">Nucleotidase that shows phosphatase activity on nucleoside 5'-monophosphates.</text>
</comment>
<comment type="caution">
    <text evidence="5">Lacks conserved residue(s) required for the propagation of feature annotation.</text>
</comment>
<dbReference type="GO" id="GO:0005737">
    <property type="term" value="C:cytoplasm"/>
    <property type="evidence" value="ECO:0007669"/>
    <property type="project" value="UniProtKB-SubCell"/>
</dbReference>
<dbReference type="Proteomes" id="UP001060070">
    <property type="component" value="Chromosome"/>
</dbReference>
<dbReference type="AlphaFoldDB" id="A0AB38TH19"/>
<comment type="similarity">
    <text evidence="2 5">Belongs to the SurE nucleotidase family.</text>
</comment>
<sequence length="252" mass="27507">MRILICNDDGIEAPGLARLVNAASALCDDVWVVAPDGKRTAAGSSLTIARPLTMRRLKPNWYACSGTPADCVVSAMTWLFADTKKPDLVLSGVNDGRNVAEDLAYSGTLGIAREATFWGVPAIGFSRVKNPDFTDGDDQWLGALIVSLWQSRADWAAEGHWLSINLPTSLPAEIRQPRIGRDKIARKAEIVESDGDRTVITVPRGRAHDSQPGDENDAIDAGFISINRLNWLGETRLDERFLDGIPRQRQTG</sequence>
<feature type="binding site" evidence="5">
    <location>
        <position position="94"/>
    </location>
    <ligand>
        <name>a divalent metal cation</name>
        <dbReference type="ChEBI" id="CHEBI:60240"/>
    </ligand>
</feature>
<feature type="domain" description="Survival protein SurE-like phosphatase/nucleotidase" evidence="6">
    <location>
        <begin position="3"/>
        <end position="181"/>
    </location>
</feature>
<comment type="subcellular location">
    <subcellularLocation>
        <location evidence="5">Cytoplasm</location>
    </subcellularLocation>
</comment>
<feature type="binding site" evidence="5">
    <location>
        <position position="9"/>
    </location>
    <ligand>
        <name>a divalent metal cation</name>
        <dbReference type="ChEBI" id="CHEBI:60240"/>
    </ligand>
</feature>
<dbReference type="Gene3D" id="3.40.1210.10">
    <property type="entry name" value="Survival protein SurE-like phosphatase/nucleotidase"/>
    <property type="match status" value="1"/>
</dbReference>
<dbReference type="GO" id="GO:0046872">
    <property type="term" value="F:metal ion binding"/>
    <property type="evidence" value="ECO:0007669"/>
    <property type="project" value="UniProtKB-UniRule"/>
</dbReference>
<dbReference type="GeneID" id="91563613"/>
<evidence type="ECO:0000259" key="6">
    <source>
        <dbReference type="Pfam" id="PF01975"/>
    </source>
</evidence>
<keyword evidence="3 5" id="KW-0479">Metal-binding</keyword>
<evidence type="ECO:0000256" key="2">
    <source>
        <dbReference type="ARBA" id="ARBA00011062"/>
    </source>
</evidence>
<keyword evidence="8" id="KW-1185">Reference proteome</keyword>
<gene>
    <name evidence="5" type="primary">surE</name>
    <name evidence="7" type="ORF">LRP29_09220</name>
</gene>
<evidence type="ECO:0000256" key="1">
    <source>
        <dbReference type="ARBA" id="ARBA00000815"/>
    </source>
</evidence>
<comment type="cofactor">
    <cofactor evidence="5">
        <name>a divalent metal cation</name>
        <dbReference type="ChEBI" id="CHEBI:60240"/>
    </cofactor>
    <text evidence="5">Binds 1 divalent metal cation per subunit.</text>
</comment>
<dbReference type="SUPFAM" id="SSF64167">
    <property type="entry name" value="SurE-like"/>
    <property type="match status" value="1"/>
</dbReference>
<evidence type="ECO:0000256" key="4">
    <source>
        <dbReference type="ARBA" id="ARBA00022801"/>
    </source>
</evidence>
<reference evidence="7 8" key="1">
    <citation type="journal article" date="2022" name="Microbiol. Resour. Announc.">
        <title>Complete Genome Sequence of Mesorhizobium ciceri Strain R30, a Rhizobium Used as a Commercial Inoculant for Chickpea in Argentina.</title>
        <authorList>
            <person name="Foresto E."/>
            <person name="Revale S."/>
            <person name="Primo E."/>
            <person name="Nievas F."/>
            <person name="Carezzano E."/>
            <person name="Puente M."/>
            <person name="Alzari P."/>
            <person name="Mart M."/>
            <person name="Ben-Assaya M."/>
            <person name="Mornico D."/>
            <person name="Santoro M."/>
            <person name="Mart F."/>
            <person name="Giordano W."/>
            <person name="Bogino P."/>
        </authorList>
    </citation>
    <scope>NUCLEOTIDE SEQUENCE [LARGE SCALE GENOMIC DNA]</scope>
    <source>
        <strain evidence="7 8">R30</strain>
    </source>
</reference>
<protein>
    <recommendedName>
        <fullName evidence="5">5'-nucleotidase SurE</fullName>
        <ecNumber evidence="5">3.1.3.5</ecNumber>
    </recommendedName>
    <alternativeName>
        <fullName evidence="5">Nucleoside 5'-monophosphate phosphohydrolase</fullName>
    </alternativeName>
</protein>
<dbReference type="InterPro" id="IPR002828">
    <property type="entry name" value="SurE-like_Pase/nucleotidase"/>
</dbReference>
<dbReference type="HAMAP" id="MF_00060">
    <property type="entry name" value="SurE"/>
    <property type="match status" value="1"/>
</dbReference>
<dbReference type="PANTHER" id="PTHR30457">
    <property type="entry name" value="5'-NUCLEOTIDASE SURE"/>
    <property type="match status" value="1"/>
</dbReference>
<dbReference type="EMBL" id="CP088147">
    <property type="protein sequence ID" value="UTU53552.1"/>
    <property type="molecule type" value="Genomic_DNA"/>
</dbReference>
<dbReference type="InterPro" id="IPR036523">
    <property type="entry name" value="SurE-like_sf"/>
</dbReference>
<dbReference type="GO" id="GO:0008253">
    <property type="term" value="F:5'-nucleotidase activity"/>
    <property type="evidence" value="ECO:0007669"/>
    <property type="project" value="UniProtKB-UniRule"/>
</dbReference>
<keyword evidence="4 5" id="KW-0378">Hydrolase</keyword>
<dbReference type="PANTHER" id="PTHR30457:SF0">
    <property type="entry name" value="PHOSPHATASE, PUTATIVE (AFU_ORTHOLOGUE AFUA_4G01070)-RELATED"/>
    <property type="match status" value="1"/>
</dbReference>